<evidence type="ECO:0000313" key="1">
    <source>
        <dbReference type="EMBL" id="JAD39625.1"/>
    </source>
</evidence>
<organism evidence="1">
    <name type="scientific">Arundo donax</name>
    <name type="common">Giant reed</name>
    <name type="synonym">Donax arundinaceus</name>
    <dbReference type="NCBI Taxonomy" id="35708"/>
    <lineage>
        <taxon>Eukaryota</taxon>
        <taxon>Viridiplantae</taxon>
        <taxon>Streptophyta</taxon>
        <taxon>Embryophyta</taxon>
        <taxon>Tracheophyta</taxon>
        <taxon>Spermatophyta</taxon>
        <taxon>Magnoliopsida</taxon>
        <taxon>Liliopsida</taxon>
        <taxon>Poales</taxon>
        <taxon>Poaceae</taxon>
        <taxon>PACMAD clade</taxon>
        <taxon>Arundinoideae</taxon>
        <taxon>Arundineae</taxon>
        <taxon>Arundo</taxon>
    </lineage>
</organism>
<accession>A0A0A8ZSA9</accession>
<reference evidence="1" key="1">
    <citation type="submission" date="2014-09" db="EMBL/GenBank/DDBJ databases">
        <authorList>
            <person name="Magalhaes I.L.F."/>
            <person name="Oliveira U."/>
            <person name="Santos F.R."/>
            <person name="Vidigal T.H.D.A."/>
            <person name="Brescovit A.D."/>
            <person name="Santos A.J."/>
        </authorList>
    </citation>
    <scope>NUCLEOTIDE SEQUENCE</scope>
    <source>
        <tissue evidence="1">Shoot tissue taken approximately 20 cm above the soil surface</tissue>
    </source>
</reference>
<dbReference type="AlphaFoldDB" id="A0A0A8ZSA9"/>
<reference evidence="1" key="2">
    <citation type="journal article" date="2015" name="Data Brief">
        <title>Shoot transcriptome of the giant reed, Arundo donax.</title>
        <authorList>
            <person name="Barrero R.A."/>
            <person name="Guerrero F.D."/>
            <person name="Moolhuijzen P."/>
            <person name="Goolsby J.A."/>
            <person name="Tidwell J."/>
            <person name="Bellgard S.E."/>
            <person name="Bellgard M.I."/>
        </authorList>
    </citation>
    <scope>NUCLEOTIDE SEQUENCE</scope>
    <source>
        <tissue evidence="1">Shoot tissue taken approximately 20 cm above the soil surface</tissue>
    </source>
</reference>
<dbReference type="EMBL" id="GBRH01258270">
    <property type="protein sequence ID" value="JAD39625.1"/>
    <property type="molecule type" value="Transcribed_RNA"/>
</dbReference>
<protein>
    <submittedName>
        <fullName evidence="1">Uncharacterized protein</fullName>
    </submittedName>
</protein>
<name>A0A0A8ZSA9_ARUDO</name>
<proteinExistence type="predicted"/>
<sequence>MLDGAPLAQDAPEHVTSVDLSSKNFQCLNGYSVLMDCTKMDCTKQDS</sequence>